<sequence>MEESYKMRMSQSGGIPMMAAALPPLPPSCLGKPTSSGEKKLPFFQYNTNLNIYGNGKSILSEGEATTSLPPKQDRSQVPDSDKDLTAEAKRLRRVMQSRQYSQKYRLKQLHYITQLESELKALQAEVTITSPRIKFMDRQNSLLRAENYSIKEKLSAYTGELLFKEAQYEELKRERNMLKEIYEAYQIKLVETLKSCNNNISAASGSTFQLVENYPQIATKSNPFTMLEN</sequence>
<dbReference type="STRING" id="3659.A0A0A0KH25"/>
<keyword evidence="4" id="KW-0539">Nucleus</keyword>
<dbReference type="KEGG" id="csv:101206694"/>
<dbReference type="Gramene" id="KGN47061">
    <property type="protein sequence ID" value="KGN47061"/>
    <property type="gene ID" value="Csa_6G182150"/>
</dbReference>
<feature type="coiled-coil region" evidence="5">
    <location>
        <begin position="155"/>
        <end position="189"/>
    </location>
</feature>
<dbReference type="GO" id="GO:0003677">
    <property type="term" value="F:DNA binding"/>
    <property type="evidence" value="ECO:0000318"/>
    <property type="project" value="GO_Central"/>
</dbReference>
<dbReference type="OrthoDB" id="552661at2759"/>
<dbReference type="InterPro" id="IPR052483">
    <property type="entry name" value="bZIP_transcription_regulators"/>
</dbReference>
<dbReference type="GO" id="GO:0003700">
    <property type="term" value="F:DNA-binding transcription factor activity"/>
    <property type="evidence" value="ECO:0007669"/>
    <property type="project" value="InterPro"/>
</dbReference>
<feature type="domain" description="BZIP" evidence="7">
    <location>
        <begin position="86"/>
        <end position="150"/>
    </location>
</feature>
<dbReference type="InterPro" id="IPR004826">
    <property type="entry name" value="bZIP_Maf"/>
</dbReference>
<dbReference type="OMA" id="FCELVIE"/>
<organism evidence="8 9">
    <name type="scientific">Cucumis sativus</name>
    <name type="common">Cucumber</name>
    <dbReference type="NCBI Taxonomy" id="3659"/>
    <lineage>
        <taxon>Eukaryota</taxon>
        <taxon>Viridiplantae</taxon>
        <taxon>Streptophyta</taxon>
        <taxon>Embryophyta</taxon>
        <taxon>Tracheophyta</taxon>
        <taxon>Spermatophyta</taxon>
        <taxon>Magnoliopsida</taxon>
        <taxon>eudicotyledons</taxon>
        <taxon>Gunneridae</taxon>
        <taxon>Pentapetalae</taxon>
        <taxon>rosids</taxon>
        <taxon>fabids</taxon>
        <taxon>Cucurbitales</taxon>
        <taxon>Cucurbitaceae</taxon>
        <taxon>Benincaseae</taxon>
        <taxon>Cucumis</taxon>
    </lineage>
</organism>
<reference evidence="8 9" key="1">
    <citation type="journal article" date="2009" name="Nat. Genet.">
        <title>The genome of the cucumber, Cucumis sativus L.</title>
        <authorList>
            <person name="Huang S."/>
            <person name="Li R."/>
            <person name="Zhang Z."/>
            <person name="Li L."/>
            <person name="Gu X."/>
            <person name="Fan W."/>
            <person name="Lucas W.J."/>
            <person name="Wang X."/>
            <person name="Xie B."/>
            <person name="Ni P."/>
            <person name="Ren Y."/>
            <person name="Zhu H."/>
            <person name="Li J."/>
            <person name="Lin K."/>
            <person name="Jin W."/>
            <person name="Fei Z."/>
            <person name="Li G."/>
            <person name="Staub J."/>
            <person name="Kilian A."/>
            <person name="van der Vossen E.A."/>
            <person name="Wu Y."/>
            <person name="Guo J."/>
            <person name="He J."/>
            <person name="Jia Z."/>
            <person name="Ren Y."/>
            <person name="Tian G."/>
            <person name="Lu Y."/>
            <person name="Ruan J."/>
            <person name="Qian W."/>
            <person name="Wang M."/>
            <person name="Huang Q."/>
            <person name="Li B."/>
            <person name="Xuan Z."/>
            <person name="Cao J."/>
            <person name="Asan"/>
            <person name="Wu Z."/>
            <person name="Zhang J."/>
            <person name="Cai Q."/>
            <person name="Bai Y."/>
            <person name="Zhao B."/>
            <person name="Han Y."/>
            <person name="Li Y."/>
            <person name="Li X."/>
            <person name="Wang S."/>
            <person name="Shi Q."/>
            <person name="Liu S."/>
            <person name="Cho W.K."/>
            <person name="Kim J.Y."/>
            <person name="Xu Y."/>
            <person name="Heller-Uszynska K."/>
            <person name="Miao H."/>
            <person name="Cheng Z."/>
            <person name="Zhang S."/>
            <person name="Wu J."/>
            <person name="Yang Y."/>
            <person name="Kang H."/>
            <person name="Li M."/>
            <person name="Liang H."/>
            <person name="Ren X."/>
            <person name="Shi Z."/>
            <person name="Wen M."/>
            <person name="Jian M."/>
            <person name="Yang H."/>
            <person name="Zhang G."/>
            <person name="Yang Z."/>
            <person name="Chen R."/>
            <person name="Liu S."/>
            <person name="Li J."/>
            <person name="Ma L."/>
            <person name="Liu H."/>
            <person name="Zhou Y."/>
            <person name="Zhao J."/>
            <person name="Fang X."/>
            <person name="Li G."/>
            <person name="Fang L."/>
            <person name="Li Y."/>
            <person name="Liu D."/>
            <person name="Zheng H."/>
            <person name="Zhang Y."/>
            <person name="Qin N."/>
            <person name="Li Z."/>
            <person name="Yang G."/>
            <person name="Yang S."/>
            <person name="Bolund L."/>
            <person name="Kristiansen K."/>
            <person name="Zheng H."/>
            <person name="Li S."/>
            <person name="Zhang X."/>
            <person name="Yang H."/>
            <person name="Wang J."/>
            <person name="Sun R."/>
            <person name="Zhang B."/>
            <person name="Jiang S."/>
            <person name="Wang J."/>
            <person name="Du Y."/>
            <person name="Li S."/>
        </authorList>
    </citation>
    <scope>NUCLEOTIDE SEQUENCE [LARGE SCALE GENOMIC DNA]</scope>
    <source>
        <strain evidence="9">cv. 9930</strain>
    </source>
</reference>
<feature type="compositionally biased region" description="Basic and acidic residues" evidence="6">
    <location>
        <begin position="72"/>
        <end position="83"/>
    </location>
</feature>
<dbReference type="SMART" id="SM00338">
    <property type="entry name" value="BRLZ"/>
    <property type="match status" value="1"/>
</dbReference>
<keyword evidence="3" id="KW-0804">Transcription</keyword>
<dbReference type="eggNOG" id="KOG4361">
    <property type="taxonomic scope" value="Eukaryota"/>
</dbReference>
<evidence type="ECO:0000256" key="4">
    <source>
        <dbReference type="ARBA" id="ARBA00023242"/>
    </source>
</evidence>
<dbReference type="GO" id="GO:0005634">
    <property type="term" value="C:nucleus"/>
    <property type="evidence" value="ECO:0000318"/>
    <property type="project" value="GO_Central"/>
</dbReference>
<dbReference type="PANTHER" id="PTHR46391:SF21">
    <property type="entry name" value="BZIP DOMAIN-CONTAINING PROTEIN"/>
    <property type="match status" value="1"/>
</dbReference>
<accession>A0A0A0KH25</accession>
<reference evidence="8 9" key="4">
    <citation type="journal article" date="2011" name="BMC Genomics">
        <title>RNA-Seq improves annotation of protein-coding genes in the cucumber genome.</title>
        <authorList>
            <person name="Li Z."/>
            <person name="Zhang Z."/>
            <person name="Yan P."/>
            <person name="Huang S."/>
            <person name="Fei Z."/>
            <person name="Lin K."/>
        </authorList>
    </citation>
    <scope>NUCLEOTIDE SEQUENCE [LARGE SCALE GENOMIC DNA]</scope>
    <source>
        <strain evidence="9">cv. 9930</strain>
    </source>
</reference>
<dbReference type="Pfam" id="PF03131">
    <property type="entry name" value="bZIP_Maf"/>
    <property type="match status" value="1"/>
</dbReference>
<reference evidence="8 9" key="2">
    <citation type="journal article" date="2009" name="PLoS ONE">
        <title>An integrated genetic and cytogenetic map of the cucumber genome.</title>
        <authorList>
            <person name="Ren Y."/>
            <person name="Zhang Z."/>
            <person name="Liu J."/>
            <person name="Staub J.E."/>
            <person name="Han Y."/>
            <person name="Cheng Z."/>
            <person name="Li X."/>
            <person name="Lu J."/>
            <person name="Miao H."/>
            <person name="Kang H."/>
            <person name="Xie B."/>
            <person name="Gu X."/>
            <person name="Wang X."/>
            <person name="Du Y."/>
            <person name="Jin W."/>
            <person name="Huang S."/>
        </authorList>
    </citation>
    <scope>NUCLEOTIDE SEQUENCE [LARGE SCALE GENOMIC DNA]</scope>
    <source>
        <strain evidence="9">cv. 9930</strain>
    </source>
</reference>
<evidence type="ECO:0000256" key="2">
    <source>
        <dbReference type="ARBA" id="ARBA00023125"/>
    </source>
</evidence>
<proteinExistence type="predicted"/>
<feature type="region of interest" description="Disordered" evidence="6">
    <location>
        <begin position="62"/>
        <end position="83"/>
    </location>
</feature>
<evidence type="ECO:0000313" key="8">
    <source>
        <dbReference type="EMBL" id="KGN47061.1"/>
    </source>
</evidence>
<dbReference type="SUPFAM" id="SSF57959">
    <property type="entry name" value="Leucine zipper domain"/>
    <property type="match status" value="1"/>
</dbReference>
<keyword evidence="2" id="KW-0238">DNA-binding</keyword>
<evidence type="ECO:0000256" key="6">
    <source>
        <dbReference type="SAM" id="MobiDB-lite"/>
    </source>
</evidence>
<reference evidence="8 9" key="3">
    <citation type="journal article" date="2010" name="BMC Genomics">
        <title>Transcriptome sequencing and comparative analysis of cucumber flowers with different sex types.</title>
        <authorList>
            <person name="Guo S."/>
            <person name="Zheng Y."/>
            <person name="Joung J.G."/>
            <person name="Liu S."/>
            <person name="Zhang Z."/>
            <person name="Crasta O.R."/>
            <person name="Sobral B.W."/>
            <person name="Xu Y."/>
            <person name="Huang S."/>
            <person name="Fei Z."/>
        </authorList>
    </citation>
    <scope>NUCLEOTIDE SEQUENCE [LARGE SCALE GENOMIC DNA]</scope>
    <source>
        <strain evidence="9">cv. 9930</strain>
    </source>
</reference>
<evidence type="ECO:0000259" key="7">
    <source>
        <dbReference type="SMART" id="SM00338"/>
    </source>
</evidence>
<dbReference type="EMBL" id="CM002927">
    <property type="protein sequence ID" value="KGN47061.1"/>
    <property type="molecule type" value="Genomic_DNA"/>
</dbReference>
<keyword evidence="5" id="KW-0175">Coiled coil</keyword>
<dbReference type="InterPro" id="IPR046347">
    <property type="entry name" value="bZIP_sf"/>
</dbReference>
<evidence type="ECO:0000256" key="3">
    <source>
        <dbReference type="ARBA" id="ARBA00023163"/>
    </source>
</evidence>
<evidence type="ECO:0000313" key="9">
    <source>
        <dbReference type="Proteomes" id="UP000029981"/>
    </source>
</evidence>
<keyword evidence="9" id="KW-1185">Reference proteome</keyword>
<dbReference type="PANTHER" id="PTHR46391">
    <property type="entry name" value="BASIC LEUCINE ZIPPER 34"/>
    <property type="match status" value="1"/>
</dbReference>
<gene>
    <name evidence="8" type="ORF">Csa_6G182150</name>
</gene>
<evidence type="ECO:0000256" key="5">
    <source>
        <dbReference type="SAM" id="Coils"/>
    </source>
</evidence>
<protein>
    <recommendedName>
        <fullName evidence="7">BZIP domain-containing protein</fullName>
    </recommendedName>
</protein>
<keyword evidence="1" id="KW-0805">Transcription regulation</keyword>
<dbReference type="AlphaFoldDB" id="A0A0A0KH25"/>
<dbReference type="InterPro" id="IPR004827">
    <property type="entry name" value="bZIP"/>
</dbReference>
<name>A0A0A0KH25_CUCSA</name>
<dbReference type="GO" id="GO:0045893">
    <property type="term" value="P:positive regulation of DNA-templated transcription"/>
    <property type="evidence" value="ECO:0000318"/>
    <property type="project" value="GO_Central"/>
</dbReference>
<evidence type="ECO:0000256" key="1">
    <source>
        <dbReference type="ARBA" id="ARBA00023015"/>
    </source>
</evidence>
<dbReference type="Proteomes" id="UP000029981">
    <property type="component" value="Chromosome 6"/>
</dbReference>